<dbReference type="HOGENOM" id="CLU_127301_0_0_1"/>
<feature type="transmembrane region" description="Helical" evidence="1">
    <location>
        <begin position="99"/>
        <end position="121"/>
    </location>
</feature>
<proteinExistence type="predicted"/>
<dbReference type="PROSITE" id="PS51257">
    <property type="entry name" value="PROKAR_LIPOPROTEIN"/>
    <property type="match status" value="1"/>
</dbReference>
<feature type="transmembrane region" description="Helical" evidence="1">
    <location>
        <begin position="5"/>
        <end position="24"/>
    </location>
</feature>
<dbReference type="GO" id="GO:0019991">
    <property type="term" value="P:septate junction assembly"/>
    <property type="evidence" value="ECO:0007669"/>
    <property type="project" value="InterPro"/>
</dbReference>
<dbReference type="EnsemblMetazoa" id="MESCA006827-RA">
    <property type="protein sequence ID" value="MESCA006827-PA"/>
    <property type="gene ID" value="MESCA006827"/>
</dbReference>
<evidence type="ECO:0000256" key="1">
    <source>
        <dbReference type="SAM" id="Phobius"/>
    </source>
</evidence>
<keyword evidence="1" id="KW-1133">Transmembrane helix</keyword>
<feature type="transmembrane region" description="Helical" evidence="1">
    <location>
        <begin position="66"/>
        <end position="87"/>
    </location>
</feature>
<dbReference type="OMA" id="CTTLHYY"/>
<reference evidence="3" key="1">
    <citation type="submission" date="2013-02" db="EMBL/GenBank/DDBJ databases">
        <authorList>
            <person name="Hughes D."/>
        </authorList>
    </citation>
    <scope>NUCLEOTIDE SEQUENCE</scope>
    <source>
        <strain>Durham</strain>
        <strain evidence="3">NC isolate 2 -- Noor lab</strain>
    </source>
</reference>
<dbReference type="PANTHER" id="PTHR36692">
    <property type="entry name" value="PROTEIN SNAKESKIN"/>
    <property type="match status" value="1"/>
</dbReference>
<feature type="transmembrane region" description="Helical" evidence="1">
    <location>
        <begin position="30"/>
        <end position="54"/>
    </location>
</feature>
<name>T1GT09_MEGSC</name>
<dbReference type="AlphaFoldDB" id="T1GT09"/>
<dbReference type="InterPro" id="IPR038976">
    <property type="entry name" value="Ssk"/>
</dbReference>
<keyword evidence="1" id="KW-0812">Transmembrane</keyword>
<accession>T1GT09</accession>
<organism evidence="2 3">
    <name type="scientific">Megaselia scalaris</name>
    <name type="common">Humpbacked fly</name>
    <name type="synonym">Phora scalaris</name>
    <dbReference type="NCBI Taxonomy" id="36166"/>
    <lineage>
        <taxon>Eukaryota</taxon>
        <taxon>Metazoa</taxon>
        <taxon>Ecdysozoa</taxon>
        <taxon>Arthropoda</taxon>
        <taxon>Hexapoda</taxon>
        <taxon>Insecta</taxon>
        <taxon>Pterygota</taxon>
        <taxon>Neoptera</taxon>
        <taxon>Endopterygota</taxon>
        <taxon>Diptera</taxon>
        <taxon>Brachycera</taxon>
        <taxon>Muscomorpha</taxon>
        <taxon>Platypezoidea</taxon>
        <taxon>Phoridae</taxon>
        <taxon>Megaseliini</taxon>
        <taxon>Megaselia</taxon>
    </lineage>
</organism>
<dbReference type="PANTHER" id="PTHR36692:SF2">
    <property type="entry name" value="GEO12064P1"/>
    <property type="match status" value="1"/>
</dbReference>
<evidence type="ECO:0008006" key="4">
    <source>
        <dbReference type="Google" id="ProtNLM"/>
    </source>
</evidence>
<evidence type="ECO:0000313" key="2">
    <source>
        <dbReference type="EnsemblMetazoa" id="MESCA006827-PA"/>
    </source>
</evidence>
<keyword evidence="1" id="KW-0472">Membrane</keyword>
<dbReference type="EMBL" id="CAQQ02014038">
    <property type="status" value="NOT_ANNOTATED_CDS"/>
    <property type="molecule type" value="Genomic_DNA"/>
</dbReference>
<protein>
    <recommendedName>
        <fullName evidence="4">MARVEL domain-containing protein</fullName>
    </recommendedName>
</protein>
<sequence>MYKYFITNIFQGFSVACLVLHFYSFNDGDIITSFLATGTFTGFILIILSVFCGILMRAPIHKRIDIFLSFIGCSLFIASGVLLIQAWESSFRTKTRDLAIIKAALAIVNGVLFGFDALFTFKDK</sequence>
<dbReference type="Proteomes" id="UP000015102">
    <property type="component" value="Unassembled WGS sequence"/>
</dbReference>
<reference evidence="2" key="2">
    <citation type="submission" date="2015-06" db="UniProtKB">
        <authorList>
            <consortium name="EnsemblMetazoa"/>
        </authorList>
    </citation>
    <scope>IDENTIFICATION</scope>
</reference>
<dbReference type="GO" id="GO:0005886">
    <property type="term" value="C:plasma membrane"/>
    <property type="evidence" value="ECO:0007669"/>
    <property type="project" value="TreeGrafter"/>
</dbReference>
<keyword evidence="3" id="KW-1185">Reference proteome</keyword>
<evidence type="ECO:0000313" key="3">
    <source>
        <dbReference type="Proteomes" id="UP000015102"/>
    </source>
</evidence>